<dbReference type="InterPro" id="IPR051558">
    <property type="entry name" value="Metallophosphoesterase_PAP"/>
</dbReference>
<organism evidence="7 8">
    <name type="scientific">Cyclobacterium amurskyense</name>
    <dbReference type="NCBI Taxonomy" id="320787"/>
    <lineage>
        <taxon>Bacteria</taxon>
        <taxon>Pseudomonadati</taxon>
        <taxon>Bacteroidota</taxon>
        <taxon>Cytophagia</taxon>
        <taxon>Cytophagales</taxon>
        <taxon>Cyclobacteriaceae</taxon>
        <taxon>Cyclobacterium</taxon>
    </lineage>
</organism>
<evidence type="ECO:0000256" key="4">
    <source>
        <dbReference type="ARBA" id="ARBA00023136"/>
    </source>
</evidence>
<keyword evidence="3" id="KW-0378">Hydrolase</keyword>
<dbReference type="PANTHER" id="PTHR10161">
    <property type="entry name" value="TARTRATE-RESISTANT ACID PHOSPHATASE TYPE 5"/>
    <property type="match status" value="1"/>
</dbReference>
<dbReference type="InterPro" id="IPR000184">
    <property type="entry name" value="Bac_surfAg_D15"/>
</dbReference>
<evidence type="ECO:0000259" key="5">
    <source>
        <dbReference type="Pfam" id="PF00149"/>
    </source>
</evidence>
<dbReference type="SUPFAM" id="SSF56300">
    <property type="entry name" value="Metallo-dependent phosphatases"/>
    <property type="match status" value="1"/>
</dbReference>
<dbReference type="KEGG" id="camu:CA2015_1311"/>
<evidence type="ECO:0000256" key="2">
    <source>
        <dbReference type="ARBA" id="ARBA00022729"/>
    </source>
</evidence>
<dbReference type="PANTHER" id="PTHR10161:SF14">
    <property type="entry name" value="TARTRATE-RESISTANT ACID PHOSPHATASE TYPE 5"/>
    <property type="match status" value="1"/>
</dbReference>
<dbReference type="InterPro" id="IPR029052">
    <property type="entry name" value="Metallo-depent_PP-like"/>
</dbReference>
<dbReference type="EMBL" id="CP012040">
    <property type="protein sequence ID" value="AKP50758.1"/>
    <property type="molecule type" value="Genomic_DNA"/>
</dbReference>
<feature type="domain" description="Calcineurin-like phosphoesterase" evidence="5">
    <location>
        <begin position="26"/>
        <end position="228"/>
    </location>
</feature>
<name>A0A0H4PD43_9BACT</name>
<gene>
    <name evidence="7" type="ORF">CA2015_1311</name>
</gene>
<evidence type="ECO:0000256" key="1">
    <source>
        <dbReference type="ARBA" id="ARBA00004370"/>
    </source>
</evidence>
<dbReference type="Gene3D" id="3.60.21.10">
    <property type="match status" value="2"/>
</dbReference>
<keyword evidence="8" id="KW-1185">Reference proteome</keyword>
<reference evidence="7 8" key="1">
    <citation type="submission" date="2015-07" db="EMBL/GenBank/DDBJ databases">
        <authorList>
            <person name="Kim K.M."/>
        </authorList>
    </citation>
    <scope>NUCLEOTIDE SEQUENCE [LARGE SCALE GENOMIC DNA]</scope>
    <source>
        <strain evidence="7 8">KCTC 12363</strain>
    </source>
</reference>
<dbReference type="Pfam" id="PF00149">
    <property type="entry name" value="Metallophos"/>
    <property type="match status" value="1"/>
</dbReference>
<keyword evidence="2" id="KW-0732">Signal</keyword>
<evidence type="ECO:0000313" key="7">
    <source>
        <dbReference type="EMBL" id="AKP50758.1"/>
    </source>
</evidence>
<dbReference type="Proteomes" id="UP000036520">
    <property type="component" value="Chromosome"/>
</dbReference>
<evidence type="ECO:0000313" key="8">
    <source>
        <dbReference type="Proteomes" id="UP000036520"/>
    </source>
</evidence>
<dbReference type="Pfam" id="PF01103">
    <property type="entry name" value="Omp85"/>
    <property type="match status" value="1"/>
</dbReference>
<dbReference type="AlphaFoldDB" id="A0A0H4PD43"/>
<protein>
    <submittedName>
        <fullName evidence="7">Surface antigen (D15)</fullName>
    </submittedName>
</protein>
<dbReference type="OrthoDB" id="333971at2"/>
<feature type="domain" description="Bacterial surface antigen (D15)" evidence="6">
    <location>
        <begin position="976"/>
        <end position="1175"/>
    </location>
</feature>
<accession>A0A0H4PD43</accession>
<proteinExistence type="predicted"/>
<dbReference type="GO" id="GO:0019867">
    <property type="term" value="C:outer membrane"/>
    <property type="evidence" value="ECO:0007669"/>
    <property type="project" value="InterPro"/>
</dbReference>
<dbReference type="GO" id="GO:0016787">
    <property type="term" value="F:hydrolase activity"/>
    <property type="evidence" value="ECO:0007669"/>
    <property type="project" value="UniProtKB-KW"/>
</dbReference>
<dbReference type="STRING" id="320787.CA2015_1311"/>
<comment type="subcellular location">
    <subcellularLocation>
        <location evidence="1">Membrane</location>
    </subcellularLocation>
</comment>
<dbReference type="Gene3D" id="2.40.160.50">
    <property type="entry name" value="membrane protein fhac: a member of the omp85/tpsb transporter family"/>
    <property type="match status" value="1"/>
</dbReference>
<keyword evidence="4" id="KW-0472">Membrane</keyword>
<sequence>MIKFLYLLILCWLPSLIQAQEVPRKFRVYLVGDAGELENGQHPVVEDIRKKLQADPESPAHIIYLGDNIYPLGMPAINEESRAEAELILKTQLDLYQYLNGKIWMIPGNHDWRKGKTDGWENVLRAEKYVVENYPEDQVKWLPSSACPGPNIIELDNETILVLLDSQWWLQLRGKPKLESDCEYKSEAEVLEATRYVLEENKDKTILVAMHHPLRSYGPHNGAYSLKDHLFPLTNISPNLYLPLPLIGSIYPLYRTWFGNVQDLVHPRYEAMIKAFDEIFANHPNIIQVAGHEHGLAFTQEDNVNYIISGAGAKHTTIKKNNEADFIYPKQGYAVLDFYENHKVSLSFFDPLKGEALYEKQLVKPYANSKKELDLFDRDLPETVTRPISTQYLHGKGYYNFLGKNYRETWAIPASFETLDLTTAKGGLRILKKGGGMQTRSLRLESASGREYVLRSVNKYPDKALAPHLRETIAKEVIQDQISSSHPYAALAVARLAHEVGIVHTNPKIVYLPDDPLLGVYREEFADNLYLFEEREIASPEAPEDIKFLSTDKMLSKIHGDNDHQVKQKEVLKARIFDLWIGDWDRHDDQWRWIGEKKKKGWEFTPMPRDRDQAFFVNEGLIPKIGSRKWLIPKFQGFGYEAPRFVAGFMFNGRYFDRSFINELDRKDWEKTLDKEIAKMTDEAIKGAFQDWPEAVAEKDGPVIQAKLRQRKTWLKQEMLQYYSFLSKEVNITGTDKNELFKVKYLSDGRVEVKVRKIDKSGDLEQKLYQRTFLPTETREVRLYGLEGDDTFAFEGEGPGKIKVRVIPGHGDKLIEDKGITQRKNTLVYQNAGEEQTIVSGGSIKLKNAPSGLSYNRTAFKFDKVMPLASVGYNRDDGVFIGGGLLWEKQGFNKEPFSVRQSIMGKYAIKTNAFNIAYEGQAVDVLGKLDLLWRADVRAPHYSYNYFGRGNETEYDTKNYDIAYYRSRFNWYELYSGFQAKLGGSGSLSIGPNFQVYRFDPSDNAGKFVTSPEIGLDQERLDKAKFYSGGSAKIVFDTRDQKQMPTRGLYFSGQAKRLWKMNAHSNNFSSVNAELALYWSFRYPSRLVWASKFGAGKNWGHYEFFQGQTLGGLENLRGFRRFRFNGDAVAYNNTEVRIRLFNLKTYVLPATVGVLAFNDIGRVWVKNEASNKWHNATGGGIWLAPLNQLVATFSVGFTDEEVLPFFSFGYQF</sequence>
<evidence type="ECO:0000259" key="6">
    <source>
        <dbReference type="Pfam" id="PF01103"/>
    </source>
</evidence>
<dbReference type="InterPro" id="IPR004843">
    <property type="entry name" value="Calcineurin-like_PHP"/>
</dbReference>
<evidence type="ECO:0000256" key="3">
    <source>
        <dbReference type="ARBA" id="ARBA00022801"/>
    </source>
</evidence>
<dbReference type="PATRIC" id="fig|320787.5.peg.1444"/>
<dbReference type="RefSeq" id="WP_048641176.1">
    <property type="nucleotide sequence ID" value="NZ_CP012040.1"/>
</dbReference>